<feature type="domain" description="Transglycosylase SLT" evidence="5">
    <location>
        <begin position="490"/>
        <end position="592"/>
    </location>
</feature>
<feature type="chain" id="PRO_5011523696" evidence="4">
    <location>
        <begin position="23"/>
        <end position="652"/>
    </location>
</feature>
<dbReference type="PROSITE" id="PS00922">
    <property type="entry name" value="TRANSGLYCOSYLASE"/>
    <property type="match status" value="1"/>
</dbReference>
<sequence length="652" mass="71066">MQEMLRRITLILILGLAVPATAQEGPKPLASALDAVRTGQWDTARTLAQRAGDPAPDIVEWISLRAGRGTLAEAVAFLDRNGDWPGLELLRKRIEPMTAEAPDDLVLRFFDGQIPQTGTGALAHARALIASGREGAAEIGLVLAWRTLELDDDEHTAFLERHGKLLQPHHQARLDMALWRGLTGDAERMLPLVDEGWQALAKARIALRRDRDGVDAMIAAVPGDLAADAGLAYERFDWRIRKGRTDDAITLLLAQSASTDGLGQPESWAGWRRYLARSEMRAGRAAQAYALASSHWLTGGSNYADLEWLSGYLALTYLKEPALALDHFQRFRAAVETPISLGRAGYWIGRAQEALGDTEAARLAYSEGAEHQTSFYGLLAAERASLPPDPALAGTESFPDWRTAPFTSSSVYRAGILALNAGQVSMAERFFAHLAESLDRTQLGQLGQMAQDLGQPHLSVMIGKAGAARGITLPGPYYALHPLKDMKLPVPAEMALSIARRESEFDPNVVSGAGAQGLMQLMPATAAEVAIGLGLDHQPARVLNDPSYNAILGSAYLGELAVRFDANVIMVAAAYNAGPSRPERWMEEQGDPRKGGMDIVDWIEHIPFRETRNYVMRVSESLPVYRARLGRDPHPVPFSQELVGRTLLPPTR</sequence>
<dbReference type="PANTHER" id="PTHR37423:SF2">
    <property type="entry name" value="MEMBRANE-BOUND LYTIC MUREIN TRANSGLYCOSYLASE C"/>
    <property type="match status" value="1"/>
</dbReference>
<evidence type="ECO:0000313" key="6">
    <source>
        <dbReference type="EMBL" id="SDJ03032.1"/>
    </source>
</evidence>
<keyword evidence="3 4" id="KW-0732">Signal</keyword>
<dbReference type="SUPFAM" id="SSF48435">
    <property type="entry name" value="Bacterial muramidases"/>
    <property type="match status" value="1"/>
</dbReference>
<dbReference type="InterPro" id="IPR000189">
    <property type="entry name" value="Transglyc_AS"/>
</dbReference>
<dbReference type="EMBL" id="FNEB01000007">
    <property type="protein sequence ID" value="SDJ03032.1"/>
    <property type="molecule type" value="Genomic_DNA"/>
</dbReference>
<protein>
    <submittedName>
        <fullName evidence="6">Soluble lytic murein transglycosylase</fullName>
    </submittedName>
</protein>
<dbReference type="PANTHER" id="PTHR37423">
    <property type="entry name" value="SOLUBLE LYTIC MUREIN TRANSGLYCOSYLASE-RELATED"/>
    <property type="match status" value="1"/>
</dbReference>
<dbReference type="InterPro" id="IPR008258">
    <property type="entry name" value="Transglycosylase_SLT_dom_1"/>
</dbReference>
<evidence type="ECO:0000256" key="2">
    <source>
        <dbReference type="ARBA" id="ARBA00009387"/>
    </source>
</evidence>
<evidence type="ECO:0000256" key="3">
    <source>
        <dbReference type="ARBA" id="ARBA00022729"/>
    </source>
</evidence>
<comment type="similarity">
    <text evidence="2">Belongs to the virb1 family.</text>
</comment>
<dbReference type="GO" id="GO:0042597">
    <property type="term" value="C:periplasmic space"/>
    <property type="evidence" value="ECO:0007669"/>
    <property type="project" value="InterPro"/>
</dbReference>
<organism evidence="6 7">
    <name type="scientific">Lutimaribacter saemankumensis</name>
    <dbReference type="NCBI Taxonomy" id="490829"/>
    <lineage>
        <taxon>Bacteria</taxon>
        <taxon>Pseudomonadati</taxon>
        <taxon>Pseudomonadota</taxon>
        <taxon>Alphaproteobacteria</taxon>
        <taxon>Rhodobacterales</taxon>
        <taxon>Roseobacteraceae</taxon>
        <taxon>Lutimaribacter</taxon>
    </lineage>
</organism>
<dbReference type="Gene3D" id="1.25.20.10">
    <property type="entry name" value="Bacterial muramidases"/>
    <property type="match status" value="1"/>
</dbReference>
<evidence type="ECO:0000313" key="7">
    <source>
        <dbReference type="Proteomes" id="UP000199340"/>
    </source>
</evidence>
<reference evidence="6 7" key="1">
    <citation type="submission" date="2016-10" db="EMBL/GenBank/DDBJ databases">
        <authorList>
            <person name="de Groot N.N."/>
        </authorList>
    </citation>
    <scope>NUCLEOTIDE SEQUENCE [LARGE SCALE GENOMIC DNA]</scope>
    <source>
        <strain evidence="6 7">DSM 28010</strain>
    </source>
</reference>
<evidence type="ECO:0000256" key="1">
    <source>
        <dbReference type="ARBA" id="ARBA00007734"/>
    </source>
</evidence>
<dbReference type="GO" id="GO:0000270">
    <property type="term" value="P:peptidoglycan metabolic process"/>
    <property type="evidence" value="ECO:0007669"/>
    <property type="project" value="InterPro"/>
</dbReference>
<feature type="signal peptide" evidence="4">
    <location>
        <begin position="1"/>
        <end position="22"/>
    </location>
</feature>
<name>A0A1G8QE32_9RHOB</name>
<gene>
    <name evidence="6" type="ORF">SAMN05421850_107233</name>
</gene>
<comment type="similarity">
    <text evidence="1">Belongs to the transglycosylase Slt family.</text>
</comment>
<dbReference type="AlphaFoldDB" id="A0A1G8QE32"/>
<dbReference type="SUPFAM" id="SSF53955">
    <property type="entry name" value="Lysozyme-like"/>
    <property type="match status" value="1"/>
</dbReference>
<dbReference type="RefSeq" id="WP_090029382.1">
    <property type="nucleotide sequence ID" value="NZ_FNEB01000007.1"/>
</dbReference>
<dbReference type="Proteomes" id="UP000199340">
    <property type="component" value="Unassembled WGS sequence"/>
</dbReference>
<dbReference type="InterPro" id="IPR023346">
    <property type="entry name" value="Lysozyme-like_dom_sf"/>
</dbReference>
<dbReference type="OrthoDB" id="9815002at2"/>
<dbReference type="GO" id="GO:0016020">
    <property type="term" value="C:membrane"/>
    <property type="evidence" value="ECO:0007669"/>
    <property type="project" value="InterPro"/>
</dbReference>
<evidence type="ECO:0000259" key="5">
    <source>
        <dbReference type="Pfam" id="PF01464"/>
    </source>
</evidence>
<dbReference type="STRING" id="490829.SAMN05421850_107233"/>
<evidence type="ECO:0000256" key="4">
    <source>
        <dbReference type="SAM" id="SignalP"/>
    </source>
</evidence>
<dbReference type="GO" id="GO:0004553">
    <property type="term" value="F:hydrolase activity, hydrolyzing O-glycosyl compounds"/>
    <property type="evidence" value="ECO:0007669"/>
    <property type="project" value="InterPro"/>
</dbReference>
<dbReference type="CDD" id="cd13401">
    <property type="entry name" value="Slt70-like"/>
    <property type="match status" value="1"/>
</dbReference>
<keyword evidence="7" id="KW-1185">Reference proteome</keyword>
<dbReference type="Gene3D" id="1.10.530.10">
    <property type="match status" value="1"/>
</dbReference>
<accession>A0A1G8QE32</accession>
<dbReference type="GO" id="GO:0008933">
    <property type="term" value="F:peptidoglycan lytic transglycosylase activity"/>
    <property type="evidence" value="ECO:0007669"/>
    <property type="project" value="InterPro"/>
</dbReference>
<dbReference type="Pfam" id="PF01464">
    <property type="entry name" value="SLT"/>
    <property type="match status" value="1"/>
</dbReference>
<proteinExistence type="inferred from homology"/>
<dbReference type="InterPro" id="IPR008939">
    <property type="entry name" value="Lytic_TGlycosylase_superhlx_U"/>
</dbReference>